<evidence type="ECO:0000313" key="4">
    <source>
        <dbReference type="Proteomes" id="UP000625711"/>
    </source>
</evidence>
<feature type="signal peptide" evidence="1">
    <location>
        <begin position="1"/>
        <end position="20"/>
    </location>
</feature>
<dbReference type="OrthoDB" id="6475149at2759"/>
<comment type="caution">
    <text evidence="3">The sequence shown here is derived from an EMBL/GenBank/DDBJ whole genome shotgun (WGS) entry which is preliminary data.</text>
</comment>
<feature type="chain" id="PRO_5032919982" description="MATH domain-containing protein" evidence="1">
    <location>
        <begin position="21"/>
        <end position="279"/>
    </location>
</feature>
<proteinExistence type="predicted"/>
<feature type="domain" description="MATH" evidence="2">
    <location>
        <begin position="162"/>
        <end position="275"/>
    </location>
</feature>
<name>A0A834I810_RHYFE</name>
<dbReference type="AlphaFoldDB" id="A0A834I810"/>
<dbReference type="Gene3D" id="2.60.210.10">
    <property type="entry name" value="Apoptosis, Tumor Necrosis Factor Receptor Associated Protein 2, Chain A"/>
    <property type="match status" value="1"/>
</dbReference>
<evidence type="ECO:0000313" key="3">
    <source>
        <dbReference type="EMBL" id="KAF7268842.1"/>
    </source>
</evidence>
<gene>
    <name evidence="3" type="ORF">GWI33_018186</name>
</gene>
<dbReference type="InterPro" id="IPR002083">
    <property type="entry name" value="MATH/TRAF_dom"/>
</dbReference>
<keyword evidence="1" id="KW-0732">Signal</keyword>
<evidence type="ECO:0000256" key="1">
    <source>
        <dbReference type="SAM" id="SignalP"/>
    </source>
</evidence>
<organism evidence="3 4">
    <name type="scientific">Rhynchophorus ferrugineus</name>
    <name type="common">Red palm weevil</name>
    <name type="synonym">Curculio ferrugineus</name>
    <dbReference type="NCBI Taxonomy" id="354439"/>
    <lineage>
        <taxon>Eukaryota</taxon>
        <taxon>Metazoa</taxon>
        <taxon>Ecdysozoa</taxon>
        <taxon>Arthropoda</taxon>
        <taxon>Hexapoda</taxon>
        <taxon>Insecta</taxon>
        <taxon>Pterygota</taxon>
        <taxon>Neoptera</taxon>
        <taxon>Endopterygota</taxon>
        <taxon>Coleoptera</taxon>
        <taxon>Polyphaga</taxon>
        <taxon>Cucujiformia</taxon>
        <taxon>Curculionidae</taxon>
        <taxon>Dryophthorinae</taxon>
        <taxon>Rhynchophorus</taxon>
    </lineage>
</organism>
<dbReference type="SUPFAM" id="SSF49599">
    <property type="entry name" value="TRAF domain-like"/>
    <property type="match status" value="1"/>
</dbReference>
<dbReference type="Proteomes" id="UP000625711">
    <property type="component" value="Unassembled WGS sequence"/>
</dbReference>
<keyword evidence="4" id="KW-1185">Reference proteome</keyword>
<dbReference type="InterPro" id="IPR008974">
    <property type="entry name" value="TRAF-like"/>
</dbReference>
<reference evidence="3" key="1">
    <citation type="submission" date="2020-08" db="EMBL/GenBank/DDBJ databases">
        <title>Genome sequencing and assembly of the red palm weevil Rhynchophorus ferrugineus.</title>
        <authorList>
            <person name="Dias G.B."/>
            <person name="Bergman C.M."/>
            <person name="Manee M."/>
        </authorList>
    </citation>
    <scope>NUCLEOTIDE SEQUENCE</scope>
    <source>
        <strain evidence="3">AA-2017</strain>
        <tissue evidence="3">Whole larva</tissue>
    </source>
</reference>
<dbReference type="PROSITE" id="PS50144">
    <property type="entry name" value="MATH"/>
    <property type="match status" value="1"/>
</dbReference>
<dbReference type="CDD" id="cd00121">
    <property type="entry name" value="MATH"/>
    <property type="match status" value="1"/>
</dbReference>
<protein>
    <recommendedName>
        <fullName evidence="2">MATH domain-containing protein</fullName>
    </recommendedName>
</protein>
<dbReference type="EMBL" id="JAACXV010014301">
    <property type="protein sequence ID" value="KAF7268842.1"/>
    <property type="molecule type" value="Genomic_DNA"/>
</dbReference>
<evidence type="ECO:0000259" key="2">
    <source>
        <dbReference type="PROSITE" id="PS50144"/>
    </source>
</evidence>
<accession>A0A834I810</accession>
<sequence length="279" mass="32289">MKRFIVVCLIFTLIWKSSVSFSYEPEETQHATCNIVTKDVEASAKATVTKQLKGICSSSDLKKYFSDLEFNIVRELQDIKLALGIKVSQYYKTLTTYQVPAKNSITDHNPGRTSKSLSYFYDYFDEIDQIKQDTDEQLNSYKLSEDIAIYNDTVVETSEGDLYYYYWKIVDANKLLNKKDIYITSPPFTVLGHTLYMHFYPNYQGQYIGIILKPESNSFLKKHKIIFLGQTSTQSQISSKILYGVKNEEKVFKIEARMLNNNFIVDDAILVKLKVYLNS</sequence>